<accession>A0ABN9T7I0</accession>
<dbReference type="Pfam" id="PF00013">
    <property type="entry name" value="KH_1"/>
    <property type="match status" value="1"/>
</dbReference>
<keyword evidence="3" id="KW-1185">Reference proteome</keyword>
<organism evidence="2 3">
    <name type="scientific">Prorocentrum cordatum</name>
    <dbReference type="NCBI Taxonomy" id="2364126"/>
    <lineage>
        <taxon>Eukaryota</taxon>
        <taxon>Sar</taxon>
        <taxon>Alveolata</taxon>
        <taxon>Dinophyceae</taxon>
        <taxon>Prorocentrales</taxon>
        <taxon>Prorocentraceae</taxon>
        <taxon>Prorocentrum</taxon>
    </lineage>
</organism>
<name>A0ABN9T7I0_9DINO</name>
<gene>
    <name evidence="2" type="ORF">PCOR1329_LOCUS35990</name>
</gene>
<dbReference type="EMBL" id="CAUYUJ010014391">
    <property type="protein sequence ID" value="CAK0840588.1"/>
    <property type="molecule type" value="Genomic_DNA"/>
</dbReference>
<protein>
    <recommendedName>
        <fullName evidence="1">K Homology domain-containing protein</fullName>
    </recommendedName>
</protein>
<sequence>MDEDGTGAKMSAPAAAAYAMQCGGPAVVRHVGDLRDWEAASRTAVVFRAAGVSNEEIEHVAVGARAFGEGPVRHLIFGREEECQAFLEKVPVLIVRNQCPADRQLRAEVALGSKDLYEPYLDTRLRRLFKHLKFEWKPHLLVATVQAVDGVQVDERLQFDAWLRRTKHFHPSIVKAYGSWRDLAALRSRAEASGETRIHVEPGRFLVYGSKWERDRVAGELKAAVEHLACRAERVVPFGEGLAALEGPGGSTLERLRADFPTVDFRLDLNRRRVHSVGPEPALSEAVDSVHRALAQVDLDPGAPCAYCCKPAHGATQLQFCGCRCCRPCFEKHYLDACRRCGGPVLVSDVVERLGDRCDDAIRHLYTQYLGANCAPGEQISLCTGCLTPFLAAGSASHGGRSCPGCQLAAERAGYVDLRVDADASGPRELEELEKICHVSDRGSGWKRLSGHANDLAAAIQRCSQWARRVKEELPIPKHTDEFVADEVRRRRLGQKYRVHLRATPRRVQLDGCAVRVDEAKQALQELFLGLQCLPVPIKSDQQDLIKLFETSDVHIKVTSGIVNVVGFPPRVQEVAEQVEDVLKGHTALIDLPRFESCPELPWKCIEPSFTIFDQRVRFMSESGRRALRLWGPVDAVEKARDDVSSLLGRLEFRTIEVAKEKVCHVIGKKGASIKRLQDMGATVLFKQFDCCIHVGGAADHLQAVTAAINRLLNRV</sequence>
<dbReference type="Proteomes" id="UP001189429">
    <property type="component" value="Unassembled WGS sequence"/>
</dbReference>
<proteinExistence type="predicted"/>
<reference evidence="2" key="1">
    <citation type="submission" date="2023-10" db="EMBL/GenBank/DDBJ databases">
        <authorList>
            <person name="Chen Y."/>
            <person name="Shah S."/>
            <person name="Dougan E. K."/>
            <person name="Thang M."/>
            <person name="Chan C."/>
        </authorList>
    </citation>
    <scope>NUCLEOTIDE SEQUENCE [LARGE SCALE GENOMIC DNA]</scope>
</reference>
<evidence type="ECO:0000313" key="2">
    <source>
        <dbReference type="EMBL" id="CAK0840588.1"/>
    </source>
</evidence>
<dbReference type="InterPro" id="IPR036612">
    <property type="entry name" value="KH_dom_type_1_sf"/>
</dbReference>
<feature type="domain" description="K Homology" evidence="1">
    <location>
        <begin position="655"/>
        <end position="709"/>
    </location>
</feature>
<comment type="caution">
    <text evidence="2">The sequence shown here is derived from an EMBL/GenBank/DDBJ whole genome shotgun (WGS) entry which is preliminary data.</text>
</comment>
<evidence type="ECO:0000259" key="1">
    <source>
        <dbReference type="Pfam" id="PF00013"/>
    </source>
</evidence>
<dbReference type="SUPFAM" id="SSF54791">
    <property type="entry name" value="Eukaryotic type KH-domain (KH-domain type I)"/>
    <property type="match status" value="1"/>
</dbReference>
<dbReference type="InterPro" id="IPR004088">
    <property type="entry name" value="KH_dom_type_1"/>
</dbReference>
<evidence type="ECO:0000313" key="3">
    <source>
        <dbReference type="Proteomes" id="UP001189429"/>
    </source>
</evidence>